<dbReference type="EMBL" id="AEAH01000049">
    <property type="protein sequence ID" value="EGH27724.1"/>
    <property type="molecule type" value="Genomic_DNA"/>
</dbReference>
<comment type="caution">
    <text evidence="2">The sequence shown here is derived from an EMBL/GenBank/DDBJ whole genome shotgun (WGS) entry which is preliminary data.</text>
</comment>
<dbReference type="InterPro" id="IPR041685">
    <property type="entry name" value="AAA_GajA/Old/RecF-like"/>
</dbReference>
<protein>
    <recommendedName>
        <fullName evidence="1">Endonuclease GajA/Old nuclease/RecF-like AAA domain-containing protein</fullName>
    </recommendedName>
</protein>
<dbReference type="Pfam" id="PF13175">
    <property type="entry name" value="AAA_15"/>
    <property type="match status" value="2"/>
</dbReference>
<accession>F3FBY8</accession>
<dbReference type="Gene3D" id="3.40.50.300">
    <property type="entry name" value="P-loop containing nucleotide triphosphate hydrolases"/>
    <property type="match status" value="1"/>
</dbReference>
<evidence type="ECO:0000313" key="2">
    <source>
        <dbReference type="EMBL" id="EGH27724.1"/>
    </source>
</evidence>
<dbReference type="SUPFAM" id="SSF52540">
    <property type="entry name" value="P-loop containing nucleoside triphosphate hydrolases"/>
    <property type="match status" value="1"/>
</dbReference>
<dbReference type="PATRIC" id="fig|629262.5.peg.214"/>
<feature type="domain" description="Endonuclease GajA/Old nuclease/RecF-like AAA" evidence="1">
    <location>
        <begin position="1"/>
        <end position="130"/>
    </location>
</feature>
<dbReference type="InterPro" id="IPR051396">
    <property type="entry name" value="Bact_Antivir_Def_Nuclease"/>
</dbReference>
<name>F3FBY8_PSESX</name>
<gene>
    <name evidence="2" type="ORF">PSYJA_01284</name>
</gene>
<dbReference type="AlphaFoldDB" id="F3FBY8"/>
<evidence type="ECO:0000259" key="1">
    <source>
        <dbReference type="Pfam" id="PF13175"/>
    </source>
</evidence>
<feature type="domain" description="Endonuclease GajA/Old nuclease/RecF-like AAA" evidence="1">
    <location>
        <begin position="145"/>
        <end position="331"/>
    </location>
</feature>
<reference evidence="2 3" key="1">
    <citation type="journal article" date="2011" name="PLoS Pathog.">
        <title>Dynamic evolution of pathogenicity revealed by sequencing and comparative genomics of 19 Pseudomonas syringae isolates.</title>
        <authorList>
            <person name="Baltrus D.A."/>
            <person name="Nishimura M.T."/>
            <person name="Romanchuk A."/>
            <person name="Chang J.H."/>
            <person name="Mukhtar M.S."/>
            <person name="Cherkis K."/>
            <person name="Roach J."/>
            <person name="Grant S.R."/>
            <person name="Jones C.D."/>
            <person name="Dangl J.L."/>
        </authorList>
    </citation>
    <scope>NUCLEOTIDE SEQUENCE [LARGE SCALE GENOMIC DNA]</scope>
    <source>
        <strain evidence="3">M301072PT</strain>
    </source>
</reference>
<evidence type="ECO:0000313" key="3">
    <source>
        <dbReference type="Proteomes" id="UP000004471"/>
    </source>
</evidence>
<dbReference type="InterPro" id="IPR027417">
    <property type="entry name" value="P-loop_NTPase"/>
</dbReference>
<dbReference type="HOGENOM" id="CLU_485524_0_0_6"/>
<dbReference type="Proteomes" id="UP000004471">
    <property type="component" value="Unassembled WGS sequence"/>
</dbReference>
<dbReference type="PANTHER" id="PTHR43581">
    <property type="entry name" value="ATP/GTP PHOSPHATASE"/>
    <property type="match status" value="1"/>
</dbReference>
<dbReference type="PANTHER" id="PTHR43581:SF4">
    <property type="entry name" value="ATP_GTP PHOSPHATASE"/>
    <property type="match status" value="1"/>
</dbReference>
<organism evidence="2 3">
    <name type="scientific">Pseudomonas syringae pv. japonica str. M301072</name>
    <dbReference type="NCBI Taxonomy" id="629262"/>
    <lineage>
        <taxon>Bacteria</taxon>
        <taxon>Pseudomonadati</taxon>
        <taxon>Pseudomonadota</taxon>
        <taxon>Gammaproteobacteria</taxon>
        <taxon>Pseudomonadales</taxon>
        <taxon>Pseudomonadaceae</taxon>
        <taxon>Pseudomonas</taxon>
        <taxon>Pseudomonas syringae</taxon>
    </lineage>
</organism>
<sequence length="564" mass="63839">MKIKSIVVKNYKTLENVPLTFGDTFTSISGRNNAGKTSVIKALQGLLKDKGKNVWWSEREGIEYATAKTQWTQEAMPIELEYILYFSELDDPGMYKFVLKIASIENYEEKSFSLRILVRYTETSDNDATVYFNDAPLERFASKEIHTKITASTLAIFHNSAEVGMSAYLNGGFSRLAQDLMFSSAELNEISAEQDRLKKKIKKLAGKHRAELSGLLGKLEEKYEVELTVFDNYLNGHIPLELNLKDKSVEVSLNEWGTGTQNRTHIMMLILYANKIRLEAGDENRITPIIIIEEPESFLHPSAQAEFGRVIRSLSRDLDIQIIISTHSPYMLCQEFPDSNILLERKTFRNNLRQTEIVPIDTSNWMSPFSQILGLDNASFTPWQTVIGARKNCAIFVEGILDKEYLEFISSLGLSGLTLPEGAEVLAYDGKDALKNSILLKFVIEKFHRVYVTFDLDATSELERPMKVLGLEKDTDYYGIGVNEPGRDCIEGLLPPLIVSSVFGNNHNLVMKAQSQNQADRKSAKNSLKRLMLDEFKKRANWSKSELASFKPLFQAISKAFVAK</sequence>
<proteinExistence type="predicted"/>